<dbReference type="EMBL" id="CP118677">
    <property type="protein sequence ID" value="WEA19037.1"/>
    <property type="molecule type" value="Genomic_DNA"/>
</dbReference>
<evidence type="ECO:0000313" key="2">
    <source>
        <dbReference type="Proteomes" id="UP001217631"/>
    </source>
</evidence>
<accession>A0AAJ5V224</accession>
<dbReference type="RefSeq" id="WP_274999977.1">
    <property type="nucleotide sequence ID" value="NZ_CP118677.1"/>
</dbReference>
<dbReference type="Pfam" id="PF11112">
    <property type="entry name" value="PyocinActivator"/>
    <property type="match status" value="1"/>
</dbReference>
<protein>
    <submittedName>
        <fullName evidence="1">Pyocin activator PrtN family protein</fullName>
    </submittedName>
</protein>
<reference evidence="1" key="1">
    <citation type="submission" date="2023-02" db="EMBL/GenBank/DDBJ databases">
        <title>tmexCD-toprJ-like cluster.</title>
        <authorList>
            <person name="Gao X."/>
            <person name="Wang C."/>
            <person name="Liu J."/>
        </authorList>
    </citation>
    <scope>NUCLEOTIDE SEQUENCE</scope>
    <source>
        <strain evidence="1">GDW21C697WI</strain>
    </source>
</reference>
<dbReference type="AlphaFoldDB" id="A0AAJ5V224"/>
<name>A0AAJ5V224_9PSED</name>
<evidence type="ECO:0000313" key="1">
    <source>
        <dbReference type="EMBL" id="WEA19037.1"/>
    </source>
</evidence>
<sequence>MSTLEQLRAEFSTPCPTLSAVRERYFSHIGSDRRFKELINKGRIGLRVSKIDCSKKASYVVYLHNLAEYLDRQAERDKQSA</sequence>
<dbReference type="GO" id="GO:0006355">
    <property type="term" value="P:regulation of DNA-templated transcription"/>
    <property type="evidence" value="ECO:0007669"/>
    <property type="project" value="InterPro"/>
</dbReference>
<proteinExistence type="predicted"/>
<organism evidence="1 2">
    <name type="scientific">Pseudomonas juntendi</name>
    <dbReference type="NCBI Taxonomy" id="2666183"/>
    <lineage>
        <taxon>Bacteria</taxon>
        <taxon>Pseudomonadati</taxon>
        <taxon>Pseudomonadota</taxon>
        <taxon>Gammaproteobacteria</taxon>
        <taxon>Pseudomonadales</taxon>
        <taxon>Pseudomonadaceae</taxon>
        <taxon>Pseudomonas</taxon>
    </lineage>
</organism>
<dbReference type="Proteomes" id="UP001217631">
    <property type="component" value="Chromosome"/>
</dbReference>
<dbReference type="InterPro" id="IPR020518">
    <property type="entry name" value="Tscrpt_reg_PrtN"/>
</dbReference>
<gene>
    <name evidence="1" type="ORF">PWA60_17270</name>
</gene>